<dbReference type="InterPro" id="IPR007730">
    <property type="entry name" value="SPOR-like_dom"/>
</dbReference>
<dbReference type="RefSeq" id="WP_341411217.1">
    <property type="nucleotide sequence ID" value="NZ_JBBUTH010000008.1"/>
</dbReference>
<evidence type="ECO:0000256" key="1">
    <source>
        <dbReference type="SAM" id="MobiDB-lite"/>
    </source>
</evidence>
<feature type="domain" description="SPOR" evidence="2">
    <location>
        <begin position="130"/>
        <end position="211"/>
    </location>
</feature>
<dbReference type="Proteomes" id="UP001365405">
    <property type="component" value="Unassembled WGS sequence"/>
</dbReference>
<keyword evidence="4" id="KW-1185">Reference proteome</keyword>
<proteinExistence type="predicted"/>
<feature type="compositionally biased region" description="Basic and acidic residues" evidence="1">
    <location>
        <begin position="32"/>
        <end position="42"/>
    </location>
</feature>
<organism evidence="3 4">
    <name type="scientific">Pseudaquabacterium inlustre</name>
    <dbReference type="NCBI Taxonomy" id="2984192"/>
    <lineage>
        <taxon>Bacteria</taxon>
        <taxon>Pseudomonadati</taxon>
        <taxon>Pseudomonadota</taxon>
        <taxon>Betaproteobacteria</taxon>
        <taxon>Burkholderiales</taxon>
        <taxon>Sphaerotilaceae</taxon>
        <taxon>Pseudaquabacterium</taxon>
    </lineage>
</organism>
<protein>
    <recommendedName>
        <fullName evidence="2">SPOR domain-containing protein</fullName>
    </recommendedName>
</protein>
<sequence>MLRPLLIGLLVVNGALLAARWGGAERWLSGSDGREHEPERLQRQVNPGALRVQPVPPPRPAPVGASAPVPVPDAPQGAAPPAPPSLAQASAPRTPVCVEAGPFDAATLAAAKRVLREAGVPETAWQAASAPAAPRHVILMGRYADPEHLQRKTGELRRKGVTFVELHQSPDIPARHLPGLVLGRYADARTAEAALQALRNRGVISAQLVMAEAHAPGTLLRVADPGGLDLKARTAALTLPGRQAWRPCAPAPGAAAASRA</sequence>
<comment type="caution">
    <text evidence="3">The sequence shown here is derived from an EMBL/GenBank/DDBJ whole genome shotgun (WGS) entry which is preliminary data.</text>
</comment>
<name>A0ABU9CLR8_9BURK</name>
<evidence type="ECO:0000313" key="4">
    <source>
        <dbReference type="Proteomes" id="UP001365405"/>
    </source>
</evidence>
<evidence type="ECO:0000259" key="2">
    <source>
        <dbReference type="PROSITE" id="PS51724"/>
    </source>
</evidence>
<dbReference type="PROSITE" id="PS51724">
    <property type="entry name" value="SPOR"/>
    <property type="match status" value="1"/>
</dbReference>
<reference evidence="3 4" key="1">
    <citation type="submission" date="2024-04" db="EMBL/GenBank/DDBJ databases">
        <title>Novel species of the genus Ideonella isolated from streams.</title>
        <authorList>
            <person name="Lu H."/>
        </authorList>
    </citation>
    <scope>NUCLEOTIDE SEQUENCE [LARGE SCALE GENOMIC DNA]</scope>
    <source>
        <strain evidence="3 4">DXS22W</strain>
    </source>
</reference>
<dbReference type="EMBL" id="JBBUTH010000008">
    <property type="protein sequence ID" value="MEK8051517.1"/>
    <property type="molecule type" value="Genomic_DNA"/>
</dbReference>
<evidence type="ECO:0000313" key="3">
    <source>
        <dbReference type="EMBL" id="MEK8051517.1"/>
    </source>
</evidence>
<feature type="region of interest" description="Disordered" evidence="1">
    <location>
        <begin position="29"/>
        <end position="90"/>
    </location>
</feature>
<feature type="compositionally biased region" description="Pro residues" evidence="1">
    <location>
        <begin position="69"/>
        <end position="84"/>
    </location>
</feature>
<accession>A0ABU9CLR8</accession>
<gene>
    <name evidence="3" type="ORF">AACH10_14810</name>
</gene>